<feature type="non-terminal residue" evidence="1">
    <location>
        <position position="1"/>
    </location>
</feature>
<dbReference type="EMBL" id="UINC01139867">
    <property type="protein sequence ID" value="SVD26679.1"/>
    <property type="molecule type" value="Genomic_DNA"/>
</dbReference>
<accession>A0A382TX91</accession>
<evidence type="ECO:0000313" key="1">
    <source>
        <dbReference type="EMBL" id="SVD26679.1"/>
    </source>
</evidence>
<gene>
    <name evidence="1" type="ORF">METZ01_LOCUS379533</name>
</gene>
<proteinExistence type="predicted"/>
<organism evidence="1">
    <name type="scientific">marine metagenome</name>
    <dbReference type="NCBI Taxonomy" id="408172"/>
    <lineage>
        <taxon>unclassified sequences</taxon>
        <taxon>metagenomes</taxon>
        <taxon>ecological metagenomes</taxon>
    </lineage>
</organism>
<dbReference type="AlphaFoldDB" id="A0A382TX91"/>
<reference evidence="1" key="1">
    <citation type="submission" date="2018-05" db="EMBL/GenBank/DDBJ databases">
        <authorList>
            <person name="Lanie J.A."/>
            <person name="Ng W.-L."/>
            <person name="Kazmierczak K.M."/>
            <person name="Andrzejewski T.M."/>
            <person name="Davidsen T.M."/>
            <person name="Wayne K.J."/>
            <person name="Tettelin H."/>
            <person name="Glass J.I."/>
            <person name="Rusch D."/>
            <person name="Podicherti R."/>
            <person name="Tsui H.-C.T."/>
            <person name="Winkler M.E."/>
        </authorList>
    </citation>
    <scope>NUCLEOTIDE SEQUENCE</scope>
</reference>
<sequence length="69" mass="7493">GGMNQQMMMQQQAMNNQSGYPIPPQGYDQYNNPYWIDPATGQMSYNPPASGLGLGAALSKGVAWAKWLA</sequence>
<name>A0A382TX91_9ZZZZ</name>
<protein>
    <submittedName>
        <fullName evidence="1">Uncharacterized protein</fullName>
    </submittedName>
</protein>